<keyword evidence="2" id="KW-1185">Reference proteome</keyword>
<evidence type="ECO:0000313" key="2">
    <source>
        <dbReference type="Proteomes" id="UP000605990"/>
    </source>
</evidence>
<reference evidence="1 2" key="1">
    <citation type="submission" date="2020-08" db="EMBL/GenBank/DDBJ databases">
        <title>Description of novel Flavobacterium F-408 isolate.</title>
        <authorList>
            <person name="Saticioglu I.B."/>
            <person name="Duman M."/>
            <person name="Altun S."/>
        </authorList>
    </citation>
    <scope>NUCLEOTIDE SEQUENCE [LARGE SCALE GENOMIC DNA]</scope>
    <source>
        <strain evidence="1 2">F-408</strain>
    </source>
</reference>
<dbReference type="InterPro" id="IPR020018">
    <property type="entry name" value="Motility-assoc_lipoprot_GldH"/>
</dbReference>
<dbReference type="Proteomes" id="UP000605990">
    <property type="component" value="Unassembled WGS sequence"/>
</dbReference>
<dbReference type="EMBL" id="JACRUN010000001">
    <property type="protein sequence ID" value="MBC5833381.1"/>
    <property type="molecule type" value="Genomic_DNA"/>
</dbReference>
<accession>A0ABR7IUD7</accession>
<proteinExistence type="predicted"/>
<dbReference type="PROSITE" id="PS51257">
    <property type="entry name" value="PROKAR_LIPOPROTEIN"/>
    <property type="match status" value="1"/>
</dbReference>
<evidence type="ECO:0008006" key="3">
    <source>
        <dbReference type="Google" id="ProtNLM"/>
    </source>
</evidence>
<dbReference type="Pfam" id="PF14109">
    <property type="entry name" value="GldH_lipo"/>
    <property type="match status" value="1"/>
</dbReference>
<dbReference type="RefSeq" id="WP_166124636.1">
    <property type="nucleotide sequence ID" value="NZ_JAANOQ010000001.1"/>
</dbReference>
<evidence type="ECO:0000313" key="1">
    <source>
        <dbReference type="EMBL" id="MBC5833381.1"/>
    </source>
</evidence>
<organism evidence="1 2">
    <name type="scientific">Flavobacterium bernardetii</name>
    <dbReference type="NCBI Taxonomy" id="2813823"/>
    <lineage>
        <taxon>Bacteria</taxon>
        <taxon>Pseudomonadati</taxon>
        <taxon>Bacteroidota</taxon>
        <taxon>Flavobacteriia</taxon>
        <taxon>Flavobacteriales</taxon>
        <taxon>Flavobacteriaceae</taxon>
        <taxon>Flavobacterium</taxon>
    </lineage>
</organism>
<sequence>MKKAIVSIFVMFVTLSCDKKQVYSDFENDIESQRWNEKDVKTHDFEILEDAKNYNVFIEISHVRGTEMDEFPIVYEISKPDGTLEKAEVMMSLKKTECLGDICDVKFLVKEKVQLNKGKYTVRFSPKSKFGFVPNIIGLGLSVEIKE</sequence>
<protein>
    <recommendedName>
        <fullName evidence="3">Gliding motility lipoprotein GldH</fullName>
    </recommendedName>
</protein>
<gene>
    <name evidence="1" type="ORF">H8R27_00645</name>
</gene>
<name>A0ABR7IUD7_9FLAO</name>
<comment type="caution">
    <text evidence="1">The sequence shown here is derived from an EMBL/GenBank/DDBJ whole genome shotgun (WGS) entry which is preliminary data.</text>
</comment>